<comment type="caution">
    <text evidence="2">The sequence shown here is derived from an EMBL/GenBank/DDBJ whole genome shotgun (WGS) entry which is preliminary data.</text>
</comment>
<reference evidence="2 3" key="1">
    <citation type="journal article" date="2014" name="Int. J. Syst. Evol. Microbiol.">
        <title>Complete genome sequence of Corynebacterium casei LMG S-19264T (=DSM 44701T), isolated from a smear-ripened cheese.</title>
        <authorList>
            <consortium name="US DOE Joint Genome Institute (JGI-PGF)"/>
            <person name="Walter F."/>
            <person name="Albersmeier A."/>
            <person name="Kalinowski J."/>
            <person name="Ruckert C."/>
        </authorList>
    </citation>
    <scope>NUCLEOTIDE SEQUENCE [LARGE SCALE GENOMIC DNA]</scope>
    <source>
        <strain evidence="2 3">KCTC 23968</strain>
    </source>
</reference>
<feature type="chain" id="PRO_5036759167" description="Organic solvent tolerance-like N-terminal domain-containing protein" evidence="1">
    <location>
        <begin position="24"/>
        <end position="160"/>
    </location>
</feature>
<dbReference type="RefSeq" id="WP_189582677.1">
    <property type="nucleotide sequence ID" value="NZ_BMYV01000001.1"/>
</dbReference>
<name>A0A918KJN7_9PROT</name>
<evidence type="ECO:0008006" key="4">
    <source>
        <dbReference type="Google" id="ProtNLM"/>
    </source>
</evidence>
<evidence type="ECO:0000313" key="2">
    <source>
        <dbReference type="EMBL" id="GGX63506.1"/>
    </source>
</evidence>
<evidence type="ECO:0000313" key="3">
    <source>
        <dbReference type="Proteomes" id="UP000600865"/>
    </source>
</evidence>
<dbReference type="EMBL" id="BMYV01000001">
    <property type="protein sequence ID" value="GGX63506.1"/>
    <property type="molecule type" value="Genomic_DNA"/>
</dbReference>
<sequence>MKLIQNLTAAALPFMLLAAPAFAQDNMAQEIVTDAAKDAAKDAVKQKTKDVTEDVKVLSGDVTKMKDGTIKAKGDPLVLDTPNNVITATKGEMILTEEETKIYGKETQTKPKMIKAPAMQDDSNLPREMAPSPELVKIACPSGTTAQPNGTCMITGDYKG</sequence>
<feature type="signal peptide" evidence="1">
    <location>
        <begin position="1"/>
        <end position="23"/>
    </location>
</feature>
<keyword evidence="3" id="KW-1185">Reference proteome</keyword>
<proteinExistence type="predicted"/>
<evidence type="ECO:0000256" key="1">
    <source>
        <dbReference type="SAM" id="SignalP"/>
    </source>
</evidence>
<dbReference type="AlphaFoldDB" id="A0A918KJN7"/>
<accession>A0A918KJN7</accession>
<protein>
    <recommendedName>
        <fullName evidence="4">Organic solvent tolerance-like N-terminal domain-containing protein</fullName>
    </recommendedName>
</protein>
<organism evidence="2 3">
    <name type="scientific">Litorimonas cladophorae</name>
    <dbReference type="NCBI Taxonomy" id="1220491"/>
    <lineage>
        <taxon>Bacteria</taxon>
        <taxon>Pseudomonadati</taxon>
        <taxon>Pseudomonadota</taxon>
        <taxon>Alphaproteobacteria</taxon>
        <taxon>Maricaulales</taxon>
        <taxon>Robiginitomaculaceae</taxon>
    </lineage>
</organism>
<dbReference type="Proteomes" id="UP000600865">
    <property type="component" value="Unassembled WGS sequence"/>
</dbReference>
<gene>
    <name evidence="2" type="ORF">GCM10011309_11870</name>
</gene>
<keyword evidence="1" id="KW-0732">Signal</keyword>